<sequence>MASVQRAPNRSGMAPPPPPLTWVIPCRRDLALMLRDDAEKLDIRIGEVAARRSAAYGFRLISPQSNIEG</sequence>
<dbReference type="Proteomes" id="UP000008021">
    <property type="component" value="Chromosome 8"/>
</dbReference>
<dbReference type="AlphaFoldDB" id="A0A0E0EK50"/>
<reference evidence="1" key="1">
    <citation type="submission" date="2015-04" db="UniProtKB">
        <authorList>
            <consortium name="EnsemblPlants"/>
        </authorList>
    </citation>
    <scope>IDENTIFICATION</scope>
</reference>
<dbReference type="EnsemblPlants" id="OMERI08G08670.1">
    <property type="protein sequence ID" value="OMERI08G08670.1"/>
    <property type="gene ID" value="OMERI08G08670"/>
</dbReference>
<accession>A0A0E0EK50</accession>
<dbReference type="Gramene" id="OMERI08G08670.1">
    <property type="protein sequence ID" value="OMERI08G08670.1"/>
    <property type="gene ID" value="OMERI08G08670"/>
</dbReference>
<keyword evidence="2" id="KW-1185">Reference proteome</keyword>
<name>A0A0E0EK50_9ORYZ</name>
<evidence type="ECO:0000313" key="2">
    <source>
        <dbReference type="Proteomes" id="UP000008021"/>
    </source>
</evidence>
<evidence type="ECO:0000313" key="1">
    <source>
        <dbReference type="EnsemblPlants" id="OMERI08G08670.1"/>
    </source>
</evidence>
<protein>
    <submittedName>
        <fullName evidence="1">Uncharacterized protein</fullName>
    </submittedName>
</protein>
<organism evidence="1">
    <name type="scientific">Oryza meridionalis</name>
    <dbReference type="NCBI Taxonomy" id="40149"/>
    <lineage>
        <taxon>Eukaryota</taxon>
        <taxon>Viridiplantae</taxon>
        <taxon>Streptophyta</taxon>
        <taxon>Embryophyta</taxon>
        <taxon>Tracheophyta</taxon>
        <taxon>Spermatophyta</taxon>
        <taxon>Magnoliopsida</taxon>
        <taxon>Liliopsida</taxon>
        <taxon>Poales</taxon>
        <taxon>Poaceae</taxon>
        <taxon>BOP clade</taxon>
        <taxon>Oryzoideae</taxon>
        <taxon>Oryzeae</taxon>
        <taxon>Oryzinae</taxon>
        <taxon>Oryza</taxon>
    </lineage>
</organism>
<reference evidence="1" key="2">
    <citation type="submission" date="2018-05" db="EMBL/GenBank/DDBJ databases">
        <title>OmerRS3 (Oryza meridionalis Reference Sequence Version 3).</title>
        <authorList>
            <person name="Zhang J."/>
            <person name="Kudrna D."/>
            <person name="Lee S."/>
            <person name="Talag J."/>
            <person name="Welchert J."/>
            <person name="Wing R.A."/>
        </authorList>
    </citation>
    <scope>NUCLEOTIDE SEQUENCE [LARGE SCALE GENOMIC DNA]</scope>
    <source>
        <strain evidence="1">cv. OR44</strain>
    </source>
</reference>
<dbReference type="HOGENOM" id="CLU_2780167_0_0_1"/>
<proteinExistence type="predicted"/>